<comment type="similarity">
    <text evidence="2">Belongs to the cytochrome P450 family.</text>
</comment>
<dbReference type="GO" id="GO:0016705">
    <property type="term" value="F:oxidoreductase activity, acting on paired donors, with incorporation or reduction of molecular oxygen"/>
    <property type="evidence" value="ECO:0007669"/>
    <property type="project" value="InterPro"/>
</dbReference>
<evidence type="ECO:0000256" key="1">
    <source>
        <dbReference type="ARBA" id="ARBA00001971"/>
    </source>
</evidence>
<keyword evidence="5" id="KW-0812">Transmembrane</keyword>
<dbReference type="HOGENOM" id="CLU_001570_14_3_1"/>
<keyword evidence="3" id="KW-0479">Metal-binding</keyword>
<keyword evidence="4" id="KW-0408">Iron</keyword>
<evidence type="ECO:0000256" key="2">
    <source>
        <dbReference type="ARBA" id="ARBA00010617"/>
    </source>
</evidence>
<dbReference type="GO" id="GO:0020037">
    <property type="term" value="F:heme binding"/>
    <property type="evidence" value="ECO:0007669"/>
    <property type="project" value="InterPro"/>
</dbReference>
<organism evidence="6 7">
    <name type="scientific">Macrophomina phaseolina (strain MS6)</name>
    <name type="common">Charcoal rot fungus</name>
    <dbReference type="NCBI Taxonomy" id="1126212"/>
    <lineage>
        <taxon>Eukaryota</taxon>
        <taxon>Fungi</taxon>
        <taxon>Dikarya</taxon>
        <taxon>Ascomycota</taxon>
        <taxon>Pezizomycotina</taxon>
        <taxon>Dothideomycetes</taxon>
        <taxon>Dothideomycetes incertae sedis</taxon>
        <taxon>Botryosphaeriales</taxon>
        <taxon>Botryosphaeriaceae</taxon>
        <taxon>Macrophomina</taxon>
    </lineage>
</organism>
<evidence type="ECO:0000313" key="6">
    <source>
        <dbReference type="EMBL" id="EKG09784.1"/>
    </source>
</evidence>
<accession>K2RI33</accession>
<feature type="transmembrane region" description="Helical" evidence="5">
    <location>
        <begin position="12"/>
        <end position="31"/>
    </location>
</feature>
<dbReference type="PANTHER" id="PTHR24305:SF232">
    <property type="entry name" value="P450, PUTATIVE (EUROFUNG)-RELATED"/>
    <property type="match status" value="1"/>
</dbReference>
<dbReference type="InterPro" id="IPR036396">
    <property type="entry name" value="Cyt_P450_sf"/>
</dbReference>
<dbReference type="STRING" id="1126212.K2RI33"/>
<proteinExistence type="inferred from homology"/>
<dbReference type="InParanoid" id="K2RI33"/>
<gene>
    <name evidence="6" type="ORF">MPH_13144</name>
</gene>
<keyword evidence="5" id="KW-1133">Transmembrane helix</keyword>
<dbReference type="eggNOG" id="KOG0158">
    <property type="taxonomic scope" value="Eukaryota"/>
</dbReference>
<dbReference type="GO" id="GO:0004497">
    <property type="term" value="F:monooxygenase activity"/>
    <property type="evidence" value="ECO:0007669"/>
    <property type="project" value="InterPro"/>
</dbReference>
<protein>
    <submittedName>
        <fullName evidence="6">Cytochrome P450</fullName>
    </submittedName>
</protein>
<evidence type="ECO:0000256" key="5">
    <source>
        <dbReference type="SAM" id="Phobius"/>
    </source>
</evidence>
<comment type="cofactor">
    <cofactor evidence="1">
        <name>heme</name>
        <dbReference type="ChEBI" id="CHEBI:30413"/>
    </cofactor>
</comment>
<dbReference type="AlphaFoldDB" id="K2RI33"/>
<reference evidence="6 7" key="1">
    <citation type="journal article" date="2012" name="BMC Genomics">
        <title>Tools to kill: Genome of one of the most destructive plant pathogenic fungi Macrophomina phaseolina.</title>
        <authorList>
            <person name="Islam M.S."/>
            <person name="Haque M.S."/>
            <person name="Islam M.M."/>
            <person name="Emdad E.M."/>
            <person name="Halim A."/>
            <person name="Hossen Q.M.M."/>
            <person name="Hossain M.Z."/>
            <person name="Ahmed B."/>
            <person name="Rahim S."/>
            <person name="Rahman M.S."/>
            <person name="Alam M.M."/>
            <person name="Hou S."/>
            <person name="Wan X."/>
            <person name="Saito J.A."/>
            <person name="Alam M."/>
        </authorList>
    </citation>
    <scope>NUCLEOTIDE SEQUENCE [LARGE SCALE GENOMIC DNA]</scope>
    <source>
        <strain evidence="6 7">MS6</strain>
    </source>
</reference>
<comment type="caution">
    <text evidence="6">The sequence shown here is derived from an EMBL/GenBank/DDBJ whole genome shotgun (WGS) entry which is preliminary data.</text>
</comment>
<dbReference type="OrthoDB" id="3934656at2759"/>
<dbReference type="EMBL" id="AHHD01000568">
    <property type="protein sequence ID" value="EKG09784.1"/>
    <property type="molecule type" value="Genomic_DNA"/>
</dbReference>
<evidence type="ECO:0000313" key="7">
    <source>
        <dbReference type="Proteomes" id="UP000007129"/>
    </source>
</evidence>
<dbReference type="GO" id="GO:0005506">
    <property type="term" value="F:iron ion binding"/>
    <property type="evidence" value="ECO:0007669"/>
    <property type="project" value="InterPro"/>
</dbReference>
<dbReference type="SUPFAM" id="SSF48264">
    <property type="entry name" value="Cytochrome P450"/>
    <property type="match status" value="1"/>
</dbReference>
<dbReference type="Proteomes" id="UP000007129">
    <property type="component" value="Unassembled WGS sequence"/>
</dbReference>
<dbReference type="VEuPathDB" id="FungiDB:MPH_13144"/>
<sequence>MILQSFSSLIGQYLWIAALAAVVAHFTLNYFTPGVRKIPGPFLAKFTNLWRFYDVWKGRNDLTLNALHHKYGDNVRLGPNVSKFYAVQQQMANGKPTVTLFTSLSEQWHANIKRPIANAYSMTTLTDFEPFVDNMIALMFSRLDALFATTTNTSSHDRPPPTCPLFDWLQFYAFDVIGELTCSHDLGFLSTGRDMSNIIRDLNATMDYNALVGQLPWLDHLLIKNPLRQLLLGANAATGPVARFARARLDERLLEREKGVEKPRRDFMARFFEVKETHPAVVDDKQVFSLLEIYKLLPSLFLRYDIQLVDPKAEWKITNSWFARQEGVEFHLTRRMDV</sequence>
<evidence type="ECO:0000256" key="3">
    <source>
        <dbReference type="ARBA" id="ARBA00022723"/>
    </source>
</evidence>
<name>K2RI33_MACPH</name>
<dbReference type="PANTHER" id="PTHR24305">
    <property type="entry name" value="CYTOCHROME P450"/>
    <property type="match status" value="1"/>
</dbReference>
<evidence type="ECO:0000256" key="4">
    <source>
        <dbReference type="ARBA" id="ARBA00023004"/>
    </source>
</evidence>
<dbReference type="InterPro" id="IPR050121">
    <property type="entry name" value="Cytochrome_P450_monoxygenase"/>
</dbReference>
<dbReference type="Gene3D" id="1.10.630.10">
    <property type="entry name" value="Cytochrome P450"/>
    <property type="match status" value="1"/>
</dbReference>
<keyword evidence="5" id="KW-0472">Membrane</keyword>